<protein>
    <submittedName>
        <fullName evidence="1">Uncharacterized protein</fullName>
    </submittedName>
</protein>
<evidence type="ECO:0000313" key="2">
    <source>
        <dbReference type="Proteomes" id="UP000716291"/>
    </source>
</evidence>
<dbReference type="Proteomes" id="UP000716291">
    <property type="component" value="Unassembled WGS sequence"/>
</dbReference>
<dbReference type="GO" id="GO:0006508">
    <property type="term" value="P:proteolysis"/>
    <property type="evidence" value="ECO:0007669"/>
    <property type="project" value="InterPro"/>
</dbReference>
<name>A0A9P6WS48_RHIOR</name>
<dbReference type="Gene3D" id="3.40.50.200">
    <property type="entry name" value="Peptidase S8/S53 domain"/>
    <property type="match status" value="1"/>
</dbReference>
<dbReference type="EMBL" id="JAANQT010011327">
    <property type="protein sequence ID" value="KAG1274440.1"/>
    <property type="molecule type" value="Genomic_DNA"/>
</dbReference>
<proteinExistence type="predicted"/>
<dbReference type="GO" id="GO:0004252">
    <property type="term" value="F:serine-type endopeptidase activity"/>
    <property type="evidence" value="ECO:0007669"/>
    <property type="project" value="InterPro"/>
</dbReference>
<organism evidence="1 2">
    <name type="scientific">Rhizopus oryzae</name>
    <name type="common">Mucormycosis agent</name>
    <name type="synonym">Rhizopus arrhizus var. delemar</name>
    <dbReference type="NCBI Taxonomy" id="64495"/>
    <lineage>
        <taxon>Eukaryota</taxon>
        <taxon>Fungi</taxon>
        <taxon>Fungi incertae sedis</taxon>
        <taxon>Mucoromycota</taxon>
        <taxon>Mucoromycotina</taxon>
        <taxon>Mucoromycetes</taxon>
        <taxon>Mucorales</taxon>
        <taxon>Mucorineae</taxon>
        <taxon>Rhizopodaceae</taxon>
        <taxon>Rhizopus</taxon>
    </lineage>
</organism>
<accession>A0A9P6WS48</accession>
<dbReference type="AlphaFoldDB" id="A0A9P6WS48"/>
<reference evidence="1" key="1">
    <citation type="journal article" date="2020" name="Microb. Genom.">
        <title>Genetic diversity of clinical and environmental Mucorales isolates obtained from an investigation of mucormycosis cases among solid organ transplant recipients.</title>
        <authorList>
            <person name="Nguyen M.H."/>
            <person name="Kaul D."/>
            <person name="Muto C."/>
            <person name="Cheng S.J."/>
            <person name="Richter R.A."/>
            <person name="Bruno V.M."/>
            <person name="Liu G."/>
            <person name="Beyhan S."/>
            <person name="Sundermann A.J."/>
            <person name="Mounaud S."/>
            <person name="Pasculle A.W."/>
            <person name="Nierman W.C."/>
            <person name="Driscoll E."/>
            <person name="Cumbie R."/>
            <person name="Clancy C.J."/>
            <person name="Dupont C.L."/>
        </authorList>
    </citation>
    <scope>NUCLEOTIDE SEQUENCE</scope>
    <source>
        <strain evidence="1">GL11</strain>
    </source>
</reference>
<gene>
    <name evidence="1" type="ORF">G6F64_015132</name>
</gene>
<dbReference type="InterPro" id="IPR036852">
    <property type="entry name" value="Peptidase_S8/S53_dom_sf"/>
</dbReference>
<dbReference type="SUPFAM" id="SSF52743">
    <property type="entry name" value="Subtilisin-like"/>
    <property type="match status" value="1"/>
</dbReference>
<sequence length="84" mass="9429">MHGVAFGSNLTAARVFGDTYYEWRLDPDNFYRPRALYRTDPDDAATLDMYAQIQAQGVRAINHSWGISTRNMTAAALDAHPAPR</sequence>
<evidence type="ECO:0000313" key="1">
    <source>
        <dbReference type="EMBL" id="KAG1274440.1"/>
    </source>
</evidence>
<keyword evidence="2" id="KW-1185">Reference proteome</keyword>
<comment type="caution">
    <text evidence="1">The sequence shown here is derived from an EMBL/GenBank/DDBJ whole genome shotgun (WGS) entry which is preliminary data.</text>
</comment>